<accession>A0A4E9ETV1</accession>
<protein>
    <submittedName>
        <fullName evidence="4">Bm9638</fullName>
    </submittedName>
</protein>
<dbReference type="EMBL" id="CAAKNF010000196">
    <property type="protein sequence ID" value="VIO86974.1"/>
    <property type="molecule type" value="Genomic_DNA"/>
</dbReference>
<dbReference type="CTD" id="6102535"/>
<keyword evidence="3" id="KW-1185">Reference proteome</keyword>
<dbReference type="AlphaFoldDB" id="A0A4E9ETV1"/>
<name>A0A4E9ETV1_BRUMA</name>
<feature type="chain" id="PRO_5023868239" evidence="1">
    <location>
        <begin position="19"/>
        <end position="148"/>
    </location>
</feature>
<keyword evidence="1" id="KW-0732">Signal</keyword>
<evidence type="ECO:0000313" key="2">
    <source>
        <dbReference type="EMBL" id="VIO86974.1"/>
    </source>
</evidence>
<sequence>MICFILFLTEVILLFVSSGFWSLSDVGFYEDSGDIDFRTKISMKLYRDDCSSALCRLDGWTCVFARIISAEPLEVEDGTGRLLLNRIAEDISIEDVHSNDYCYLLLDTTVRPIRCIRITVVPVEIAPLAHYQLKLVRDLEEKQFSLPL</sequence>
<accession>A0A8L7TJU9</accession>
<dbReference type="KEGG" id="bmy:BM_BM9638"/>
<gene>
    <name evidence="2" type="primary">Bm9638</name>
    <name evidence="2" type="ORF">BM_BM9638</name>
</gene>
<reference evidence="4" key="3">
    <citation type="submission" date="2022-04" db="UniProtKB">
        <authorList>
            <consortium name="WormBaseParasite"/>
        </authorList>
    </citation>
    <scope>IDENTIFICATION</scope>
</reference>
<reference evidence="3" key="1">
    <citation type="journal article" date="2007" name="Science">
        <title>Draft genome of the filarial nematode parasite Brugia malayi.</title>
        <authorList>
            <person name="Ghedin E."/>
            <person name="Wang S."/>
            <person name="Spiro D."/>
            <person name="Caler E."/>
            <person name="Zhao Q."/>
            <person name="Crabtree J."/>
            <person name="Allen J.E."/>
            <person name="Delcher A.L."/>
            <person name="Guiliano D.B."/>
            <person name="Miranda-Saavedra D."/>
            <person name="Angiuoli S.V."/>
            <person name="Creasy T."/>
            <person name="Amedeo P."/>
            <person name="Haas B."/>
            <person name="El-Sayed N.M."/>
            <person name="Wortman J.R."/>
            <person name="Feldblyum T."/>
            <person name="Tallon L."/>
            <person name="Schatz M."/>
            <person name="Shumway M."/>
            <person name="Koo H."/>
            <person name="Salzberg S.L."/>
            <person name="Schobel S."/>
            <person name="Pertea M."/>
            <person name="Pop M."/>
            <person name="White O."/>
            <person name="Barton G.J."/>
            <person name="Carlow C.K."/>
            <person name="Crawford M.J."/>
            <person name="Daub J."/>
            <person name="Dimmic M.W."/>
            <person name="Estes C.F."/>
            <person name="Foster J.M."/>
            <person name="Ganatra M."/>
            <person name="Gregory W.F."/>
            <person name="Johnson N.M."/>
            <person name="Jin J."/>
            <person name="Komuniecki R."/>
            <person name="Korf I."/>
            <person name="Kumar S."/>
            <person name="Laney S."/>
            <person name="Li B.W."/>
            <person name="Li W."/>
            <person name="Lindblom T.H."/>
            <person name="Lustigman S."/>
            <person name="Ma D."/>
            <person name="Maina C.V."/>
            <person name="Martin D.M."/>
            <person name="McCarter J.P."/>
            <person name="McReynolds L."/>
            <person name="Mitreva M."/>
            <person name="Nutman T.B."/>
            <person name="Parkinson J."/>
            <person name="Peregrin-Alvarez J.M."/>
            <person name="Poole C."/>
            <person name="Ren Q."/>
            <person name="Saunders L."/>
            <person name="Sluder A.E."/>
            <person name="Smith K."/>
            <person name="Stanke M."/>
            <person name="Unnasch T.R."/>
            <person name="Ware J."/>
            <person name="Wei A.D."/>
            <person name="Weil G."/>
            <person name="Williams D.J."/>
            <person name="Zhang Y."/>
            <person name="Williams S.A."/>
            <person name="Fraser-Liggett C."/>
            <person name="Slatko B."/>
            <person name="Blaxter M.L."/>
            <person name="Scott A.L."/>
        </authorList>
    </citation>
    <scope>NUCLEOTIDE SEQUENCE</scope>
    <source>
        <strain evidence="3">FR3</strain>
    </source>
</reference>
<feature type="signal peptide" evidence="1">
    <location>
        <begin position="1"/>
        <end position="18"/>
    </location>
</feature>
<dbReference type="GeneID" id="6102535"/>
<dbReference type="Proteomes" id="UP000006672">
    <property type="component" value="Unassembled WGS sequence"/>
</dbReference>
<proteinExistence type="predicted"/>
<organism evidence="2">
    <name type="scientific">Brugia malayi</name>
    <name type="common">Filarial nematode worm</name>
    <dbReference type="NCBI Taxonomy" id="6279"/>
    <lineage>
        <taxon>Eukaryota</taxon>
        <taxon>Metazoa</taxon>
        <taxon>Ecdysozoa</taxon>
        <taxon>Nematoda</taxon>
        <taxon>Chromadorea</taxon>
        <taxon>Rhabditida</taxon>
        <taxon>Spirurina</taxon>
        <taxon>Spiruromorpha</taxon>
        <taxon>Filarioidea</taxon>
        <taxon>Onchocercidae</taxon>
        <taxon>Brugia</taxon>
    </lineage>
</organism>
<evidence type="ECO:0000313" key="4">
    <source>
        <dbReference type="WBParaSite" id="Bm9638.1"/>
    </source>
</evidence>
<evidence type="ECO:0000313" key="3">
    <source>
        <dbReference type="Proteomes" id="UP000006672"/>
    </source>
</evidence>
<reference evidence="2" key="2">
    <citation type="submission" date="2019-04" db="EMBL/GenBank/DDBJ databases">
        <authorList>
            <person name="Howe K."/>
            <person name="Paulini M."/>
            <person name="Williams G."/>
        </authorList>
    </citation>
    <scope>NUCLEOTIDE SEQUENCE [LARGE SCALE GENOMIC DNA]</scope>
    <source>
        <strain evidence="2">FR3</strain>
    </source>
</reference>
<dbReference type="OrthoDB" id="5822351at2759"/>
<evidence type="ECO:0000256" key="1">
    <source>
        <dbReference type="SAM" id="SignalP"/>
    </source>
</evidence>
<dbReference type="RefSeq" id="XP_001899104.2">
    <property type="nucleotide sequence ID" value="XM_001899069.2"/>
</dbReference>
<dbReference type="WBParaSite" id="Bm9638.1">
    <property type="protein sequence ID" value="Bm9638.1"/>
    <property type="gene ID" value="WBGene00229899"/>
</dbReference>